<proteinExistence type="predicted"/>
<dbReference type="InterPro" id="IPR001828">
    <property type="entry name" value="ANF_lig-bd_rcpt"/>
</dbReference>
<evidence type="ECO:0000256" key="6">
    <source>
        <dbReference type="ARBA" id="ARBA00023170"/>
    </source>
</evidence>
<feature type="transmembrane region" description="Helical" evidence="8">
    <location>
        <begin position="7"/>
        <end position="29"/>
    </location>
</feature>
<organism evidence="10 11">
    <name type="scientific">Oryctolagus cuniculus</name>
    <name type="common">Rabbit</name>
    <dbReference type="NCBI Taxonomy" id="9986"/>
    <lineage>
        <taxon>Eukaryota</taxon>
        <taxon>Metazoa</taxon>
        <taxon>Chordata</taxon>
        <taxon>Craniata</taxon>
        <taxon>Vertebrata</taxon>
        <taxon>Euteleostomi</taxon>
        <taxon>Mammalia</taxon>
        <taxon>Eutheria</taxon>
        <taxon>Euarchontoglires</taxon>
        <taxon>Glires</taxon>
        <taxon>Lagomorpha</taxon>
        <taxon>Leporidae</taxon>
        <taxon>Oryctolagus</taxon>
    </lineage>
</organism>
<dbReference type="InParanoid" id="G1U7F1"/>
<evidence type="ECO:0000313" key="11">
    <source>
        <dbReference type="Proteomes" id="UP000001811"/>
    </source>
</evidence>
<dbReference type="FunFam" id="3.40.50.2300:FF:000024">
    <property type="entry name" value="Vomeronasal 2, receptor 73"/>
    <property type="match status" value="1"/>
</dbReference>
<dbReference type="SMR" id="G1U7F1"/>
<dbReference type="Gene3D" id="3.40.50.2300">
    <property type="match status" value="2"/>
</dbReference>
<reference evidence="10" key="2">
    <citation type="submission" date="2025-08" db="UniProtKB">
        <authorList>
            <consortium name="Ensembl"/>
        </authorList>
    </citation>
    <scope>IDENTIFICATION</scope>
    <source>
        <strain evidence="10">Thorbecke</strain>
    </source>
</reference>
<keyword evidence="2 8" id="KW-0812">Transmembrane</keyword>
<name>G1U7F1_RABIT</name>
<keyword evidence="4 8" id="KW-1133">Transmembrane helix</keyword>
<dbReference type="Proteomes" id="UP000001811">
    <property type="component" value="Unplaced"/>
</dbReference>
<dbReference type="PRINTS" id="PR00248">
    <property type="entry name" value="GPCRMGR"/>
</dbReference>
<keyword evidence="7" id="KW-0325">Glycoprotein</keyword>
<feature type="domain" description="Receptor ligand binding region" evidence="9">
    <location>
        <begin position="65"/>
        <end position="385"/>
    </location>
</feature>
<dbReference type="AlphaFoldDB" id="G1U7F1"/>
<dbReference type="SUPFAM" id="SSF53822">
    <property type="entry name" value="Periplasmic binding protein-like I"/>
    <property type="match status" value="1"/>
</dbReference>
<dbReference type="PANTHER" id="PTHR24061">
    <property type="entry name" value="CALCIUM-SENSING RECEPTOR-RELATED"/>
    <property type="match status" value="1"/>
</dbReference>
<dbReference type="GO" id="GO:0005886">
    <property type="term" value="C:plasma membrane"/>
    <property type="evidence" value="ECO:0007669"/>
    <property type="project" value="TreeGrafter"/>
</dbReference>
<dbReference type="PANTHER" id="PTHR24061:SF545">
    <property type="entry name" value="VOMERONASAL 2, RECEPTOR 118-RELATED"/>
    <property type="match status" value="1"/>
</dbReference>
<dbReference type="InterPro" id="IPR000337">
    <property type="entry name" value="GPCR_3"/>
</dbReference>
<dbReference type="GO" id="GO:0004930">
    <property type="term" value="F:G protein-coupled receptor activity"/>
    <property type="evidence" value="ECO:0007669"/>
    <property type="project" value="InterPro"/>
</dbReference>
<evidence type="ECO:0000256" key="3">
    <source>
        <dbReference type="ARBA" id="ARBA00022729"/>
    </source>
</evidence>
<dbReference type="HOGENOM" id="CLU_005389_2_3_1"/>
<keyword evidence="11" id="KW-1185">Reference proteome</keyword>
<dbReference type="PaxDb" id="9986-ENSOCUP00000025354"/>
<dbReference type="GeneTree" id="ENSGT00950000183069"/>
<sequence>CPRVSAFLPGFILQSISLHITLCCLHMLIPGRNFIINYLEPLEFIISSNTSLFPQLKSKNYQHVLALVFAIEEINRSPHLLPNVSLGYDVFSVLHSNRRILHTPFLWLSGMVKSIPNYTYGRESRSAAVLTGTTGFSPPPMTSLLPVTFGTFDPILSDNGKFPSLYQMAPKEMTLVHGMVSLMLHFGWTWVGLAITDDEKGMQFLSELRAEMDRNGVCIAFLKMIPVTVLLYYSRTSLYHWQIMKSSANVVIIFGDNESFLGLIFGRWKQIMMWKVWVTTSQWDITTGRRHFLLDSFHGALIFSHHHANPSRYPEDPFLADLWLTYFNCSISKLDCKALENCPPNASLEWLPWHHFDVTMTEESYNIYNAVYAVAHAIHEMILQQVEMSPGGIGKGLVEVFSICSTWSTPVFI</sequence>
<evidence type="ECO:0000256" key="5">
    <source>
        <dbReference type="ARBA" id="ARBA00023136"/>
    </source>
</evidence>
<reference evidence="10" key="3">
    <citation type="submission" date="2025-09" db="UniProtKB">
        <authorList>
            <consortium name="Ensembl"/>
        </authorList>
    </citation>
    <scope>IDENTIFICATION</scope>
    <source>
        <strain evidence="10">Thorbecke</strain>
    </source>
</reference>
<keyword evidence="3" id="KW-0732">Signal</keyword>
<evidence type="ECO:0000256" key="8">
    <source>
        <dbReference type="SAM" id="Phobius"/>
    </source>
</evidence>
<accession>G1U7F1</accession>
<protein>
    <recommendedName>
        <fullName evidence="9">Receptor ligand binding region domain-containing protein</fullName>
    </recommendedName>
</protein>
<evidence type="ECO:0000256" key="2">
    <source>
        <dbReference type="ARBA" id="ARBA00022692"/>
    </source>
</evidence>
<dbReference type="Ensembl" id="ENSOCUT00000021983.2">
    <property type="protein sequence ID" value="ENSOCUP00000025354.2"/>
    <property type="gene ID" value="ENSOCUG00000023155.2"/>
</dbReference>
<reference evidence="10 11" key="1">
    <citation type="journal article" date="2011" name="Nature">
        <title>A high-resolution map of human evolutionary constraint using 29 mammals.</title>
        <authorList>
            <person name="Lindblad-Toh K."/>
            <person name="Garber M."/>
            <person name="Zuk O."/>
            <person name="Lin M.F."/>
            <person name="Parker B.J."/>
            <person name="Washietl S."/>
            <person name="Kheradpour P."/>
            <person name="Ernst J."/>
            <person name="Jordan G."/>
            <person name="Mauceli E."/>
            <person name="Ward L.D."/>
            <person name="Lowe C.B."/>
            <person name="Holloway A.K."/>
            <person name="Clamp M."/>
            <person name="Gnerre S."/>
            <person name="Alfoldi J."/>
            <person name="Beal K."/>
            <person name="Chang J."/>
            <person name="Clawson H."/>
            <person name="Cuff J."/>
            <person name="Di Palma F."/>
            <person name="Fitzgerald S."/>
            <person name="Flicek P."/>
            <person name="Guttman M."/>
            <person name="Hubisz M.J."/>
            <person name="Jaffe D.B."/>
            <person name="Jungreis I."/>
            <person name="Kent W.J."/>
            <person name="Kostka D."/>
            <person name="Lara M."/>
            <person name="Martins A.L."/>
            <person name="Massingham T."/>
            <person name="Moltke I."/>
            <person name="Raney B.J."/>
            <person name="Rasmussen M.D."/>
            <person name="Robinson J."/>
            <person name="Stark A."/>
            <person name="Vilella A.J."/>
            <person name="Wen J."/>
            <person name="Xie X."/>
            <person name="Zody M.C."/>
            <person name="Baldwin J."/>
            <person name="Bloom T."/>
            <person name="Chin C.W."/>
            <person name="Heiman D."/>
            <person name="Nicol R."/>
            <person name="Nusbaum C."/>
            <person name="Young S."/>
            <person name="Wilkinson J."/>
            <person name="Worley K.C."/>
            <person name="Kovar C.L."/>
            <person name="Muzny D.M."/>
            <person name="Gibbs R.A."/>
            <person name="Cree A."/>
            <person name="Dihn H.H."/>
            <person name="Fowler G."/>
            <person name="Jhangiani S."/>
            <person name="Joshi V."/>
            <person name="Lee S."/>
            <person name="Lewis L.R."/>
            <person name="Nazareth L.V."/>
            <person name="Okwuonu G."/>
            <person name="Santibanez J."/>
            <person name="Warren W.C."/>
            <person name="Mardis E.R."/>
            <person name="Weinstock G.M."/>
            <person name="Wilson R.K."/>
            <person name="Delehaunty K."/>
            <person name="Dooling D."/>
            <person name="Fronik C."/>
            <person name="Fulton L."/>
            <person name="Fulton B."/>
            <person name="Graves T."/>
            <person name="Minx P."/>
            <person name="Sodergren E."/>
            <person name="Birney E."/>
            <person name="Margulies E.H."/>
            <person name="Herrero J."/>
            <person name="Green E.D."/>
            <person name="Haussler D."/>
            <person name="Siepel A."/>
            <person name="Goldman N."/>
            <person name="Pollard K.S."/>
            <person name="Pedersen J.S."/>
            <person name="Lander E.S."/>
            <person name="Kellis M."/>
        </authorList>
    </citation>
    <scope>NUCLEOTIDE SEQUENCE [LARGE SCALE GENOMIC DNA]</scope>
    <source>
        <strain evidence="11">Thorbecke</strain>
    </source>
</reference>
<evidence type="ECO:0000256" key="4">
    <source>
        <dbReference type="ARBA" id="ARBA00022989"/>
    </source>
</evidence>
<evidence type="ECO:0000313" key="10">
    <source>
        <dbReference type="Ensembl" id="ENSOCUP00000025354.2"/>
    </source>
</evidence>
<comment type="subcellular location">
    <subcellularLocation>
        <location evidence="1">Membrane</location>
        <topology evidence="1">Multi-pass membrane protein</topology>
    </subcellularLocation>
</comment>
<dbReference type="Pfam" id="PF01094">
    <property type="entry name" value="ANF_receptor"/>
    <property type="match status" value="1"/>
</dbReference>
<dbReference type="STRING" id="9986.ENSOCUP00000025354"/>
<dbReference type="InterPro" id="IPR028082">
    <property type="entry name" value="Peripla_BP_I"/>
</dbReference>
<keyword evidence="5 8" id="KW-0472">Membrane</keyword>
<evidence type="ECO:0000259" key="9">
    <source>
        <dbReference type="Pfam" id="PF01094"/>
    </source>
</evidence>
<dbReference type="eggNOG" id="KOG1056">
    <property type="taxonomic scope" value="Eukaryota"/>
</dbReference>
<evidence type="ECO:0000256" key="1">
    <source>
        <dbReference type="ARBA" id="ARBA00004141"/>
    </source>
</evidence>
<evidence type="ECO:0000256" key="7">
    <source>
        <dbReference type="ARBA" id="ARBA00023180"/>
    </source>
</evidence>
<dbReference type="InterPro" id="IPR000068">
    <property type="entry name" value="GPCR_3_Ca_sens_rcpt-rel"/>
</dbReference>
<keyword evidence="6" id="KW-0675">Receptor</keyword>